<organism evidence="3 4">
    <name type="scientific">Maribacter polysiphoniae</name>
    <dbReference type="NCBI Taxonomy" id="429344"/>
    <lineage>
        <taxon>Bacteria</taxon>
        <taxon>Pseudomonadati</taxon>
        <taxon>Bacteroidota</taxon>
        <taxon>Flavobacteriia</taxon>
        <taxon>Flavobacteriales</taxon>
        <taxon>Flavobacteriaceae</taxon>
        <taxon>Maribacter</taxon>
    </lineage>
</organism>
<keyword evidence="1" id="KW-0732">Signal</keyword>
<feature type="signal peptide" evidence="1">
    <location>
        <begin position="1"/>
        <end position="21"/>
    </location>
</feature>
<evidence type="ECO:0000313" key="5">
    <source>
        <dbReference type="Proteomes" id="UP000651837"/>
    </source>
</evidence>
<dbReference type="EMBL" id="JACWLN010000008">
    <property type="protein sequence ID" value="MBD1262008.1"/>
    <property type="molecule type" value="Genomic_DNA"/>
</dbReference>
<sequence>MKIKRYQIFLVVLLFSLNGLSQTKDHLKKETAINPLLGQWEAYKKTDLDGCDGSDVTFNGLPYTVKLELIFLDGDKSFFNNGEGRLETSYTLKEDTLKVSRFTYSIIKIIGSELVLKEEKLIGKLIYLKKVGDYPITKN</sequence>
<accession>A0A316DTR6</accession>
<evidence type="ECO:0000256" key="1">
    <source>
        <dbReference type="SAM" id="SignalP"/>
    </source>
</evidence>
<dbReference type="AlphaFoldDB" id="A0A316DTR6"/>
<dbReference type="OrthoDB" id="9837167at2"/>
<evidence type="ECO:0000313" key="2">
    <source>
        <dbReference type="EMBL" id="MBD1262008.1"/>
    </source>
</evidence>
<evidence type="ECO:0000313" key="3">
    <source>
        <dbReference type="EMBL" id="PWK21697.1"/>
    </source>
</evidence>
<dbReference type="Proteomes" id="UP000245667">
    <property type="component" value="Unassembled WGS sequence"/>
</dbReference>
<dbReference type="RefSeq" id="WP_109653307.1">
    <property type="nucleotide sequence ID" value="NZ_JACWLN010000008.1"/>
</dbReference>
<gene>
    <name evidence="2" type="ORF">HZY62_15505</name>
    <name evidence="3" type="ORF">LX92_03476</name>
</gene>
<protein>
    <recommendedName>
        <fullName evidence="6">Lipocalin-like protein</fullName>
    </recommendedName>
</protein>
<dbReference type="EMBL" id="QGGQ01000010">
    <property type="protein sequence ID" value="PWK21697.1"/>
    <property type="molecule type" value="Genomic_DNA"/>
</dbReference>
<keyword evidence="5" id="KW-1185">Reference proteome</keyword>
<dbReference type="Proteomes" id="UP000651837">
    <property type="component" value="Unassembled WGS sequence"/>
</dbReference>
<reference evidence="2 5" key="2">
    <citation type="submission" date="2020-07" db="EMBL/GenBank/DDBJ databases">
        <title>The draft genome sequence of Maribacter polysiphoniae KCTC 22021.</title>
        <authorList>
            <person name="Mu L."/>
        </authorList>
    </citation>
    <scope>NUCLEOTIDE SEQUENCE [LARGE SCALE GENOMIC DNA]</scope>
    <source>
        <strain evidence="2 5">KCTC 22021</strain>
    </source>
</reference>
<evidence type="ECO:0008006" key="6">
    <source>
        <dbReference type="Google" id="ProtNLM"/>
    </source>
</evidence>
<comment type="caution">
    <text evidence="3">The sequence shown here is derived from an EMBL/GenBank/DDBJ whole genome shotgun (WGS) entry which is preliminary data.</text>
</comment>
<evidence type="ECO:0000313" key="4">
    <source>
        <dbReference type="Proteomes" id="UP000245667"/>
    </source>
</evidence>
<name>A0A316DTR6_9FLAO</name>
<reference evidence="3 4" key="1">
    <citation type="submission" date="2018-05" db="EMBL/GenBank/DDBJ databases">
        <title>Genomic Encyclopedia of Archaeal and Bacterial Type Strains, Phase II (KMG-II): from individual species to whole genera.</title>
        <authorList>
            <person name="Goeker M."/>
        </authorList>
    </citation>
    <scope>NUCLEOTIDE SEQUENCE [LARGE SCALE GENOMIC DNA]</scope>
    <source>
        <strain evidence="3 4">DSM 23514</strain>
    </source>
</reference>
<proteinExistence type="predicted"/>
<feature type="chain" id="PRO_5016344163" description="Lipocalin-like protein" evidence="1">
    <location>
        <begin position="22"/>
        <end position="139"/>
    </location>
</feature>